<reference evidence="7" key="1">
    <citation type="submission" date="2022-03" db="EMBL/GenBank/DDBJ databases">
        <authorList>
            <person name="Martin C."/>
        </authorList>
    </citation>
    <scope>NUCLEOTIDE SEQUENCE</scope>
</reference>
<feature type="transmembrane region" description="Helical" evidence="6">
    <location>
        <begin position="37"/>
        <end position="60"/>
    </location>
</feature>
<evidence type="ECO:0000256" key="1">
    <source>
        <dbReference type="ARBA" id="ARBA00004370"/>
    </source>
</evidence>
<feature type="transmembrane region" description="Helical" evidence="6">
    <location>
        <begin position="145"/>
        <end position="168"/>
    </location>
</feature>
<proteinExistence type="predicted"/>
<feature type="transmembrane region" description="Helical" evidence="6">
    <location>
        <begin position="289"/>
        <end position="316"/>
    </location>
</feature>
<accession>A0A8J1UB84</accession>
<evidence type="ECO:0000256" key="5">
    <source>
        <dbReference type="SAM" id="MobiDB-lite"/>
    </source>
</evidence>
<keyword evidence="3 6" id="KW-1133">Transmembrane helix</keyword>
<keyword evidence="4 6" id="KW-0472">Membrane</keyword>
<evidence type="ECO:0000313" key="7">
    <source>
        <dbReference type="EMBL" id="CAH1780738.1"/>
    </source>
</evidence>
<protein>
    <submittedName>
        <fullName evidence="7">Uncharacterized protein</fullName>
    </submittedName>
</protein>
<dbReference type="CDD" id="cd14978">
    <property type="entry name" value="7tmA_FMRFamide_R-like"/>
    <property type="match status" value="1"/>
</dbReference>
<dbReference type="OrthoDB" id="9990906at2759"/>
<dbReference type="PRINTS" id="PR00237">
    <property type="entry name" value="GPCRRHODOPSN"/>
</dbReference>
<dbReference type="PANTHER" id="PTHR46641:SF25">
    <property type="entry name" value="CNMAMIDE RECEPTOR-RELATED"/>
    <property type="match status" value="1"/>
</dbReference>
<dbReference type="AlphaFoldDB" id="A0A8J1UB84"/>
<dbReference type="PANTHER" id="PTHR46641">
    <property type="entry name" value="FMRFAMIDE RECEPTOR-RELATED"/>
    <property type="match status" value="1"/>
</dbReference>
<evidence type="ECO:0000256" key="2">
    <source>
        <dbReference type="ARBA" id="ARBA00022692"/>
    </source>
</evidence>
<dbReference type="Pfam" id="PF00001">
    <property type="entry name" value="7tm_1"/>
    <property type="match status" value="1"/>
</dbReference>
<evidence type="ECO:0000256" key="6">
    <source>
        <dbReference type="SAM" id="Phobius"/>
    </source>
</evidence>
<organism evidence="7 8">
    <name type="scientific">Owenia fusiformis</name>
    <name type="common">Polychaete worm</name>
    <dbReference type="NCBI Taxonomy" id="6347"/>
    <lineage>
        <taxon>Eukaryota</taxon>
        <taxon>Metazoa</taxon>
        <taxon>Spiralia</taxon>
        <taxon>Lophotrochozoa</taxon>
        <taxon>Annelida</taxon>
        <taxon>Polychaeta</taxon>
        <taxon>Sedentaria</taxon>
        <taxon>Canalipalpata</taxon>
        <taxon>Sabellida</taxon>
        <taxon>Oweniida</taxon>
        <taxon>Oweniidae</taxon>
        <taxon>Owenia</taxon>
    </lineage>
</organism>
<feature type="compositionally biased region" description="Polar residues" evidence="5">
    <location>
        <begin position="332"/>
        <end position="349"/>
    </location>
</feature>
<dbReference type="InterPro" id="IPR052954">
    <property type="entry name" value="GPCR-Ligand_Int"/>
</dbReference>
<dbReference type="InterPro" id="IPR000276">
    <property type="entry name" value="GPCR_Rhodpsn"/>
</dbReference>
<feature type="region of interest" description="Disordered" evidence="5">
    <location>
        <begin position="329"/>
        <end position="349"/>
    </location>
</feature>
<keyword evidence="2 6" id="KW-0812">Transmembrane</keyword>
<dbReference type="SUPFAM" id="SSF81321">
    <property type="entry name" value="Family A G protein-coupled receptor-like"/>
    <property type="match status" value="1"/>
</dbReference>
<dbReference type="PROSITE" id="PS50262">
    <property type="entry name" value="G_PROTEIN_RECEP_F1_2"/>
    <property type="match status" value="1"/>
</dbReference>
<dbReference type="EMBL" id="CAIIXF020000004">
    <property type="protein sequence ID" value="CAH1780738.1"/>
    <property type="molecule type" value="Genomic_DNA"/>
</dbReference>
<evidence type="ECO:0000256" key="4">
    <source>
        <dbReference type="ARBA" id="ARBA00023136"/>
    </source>
</evidence>
<dbReference type="Gene3D" id="1.20.1070.10">
    <property type="entry name" value="Rhodopsin 7-helix transmembrane proteins"/>
    <property type="match status" value="1"/>
</dbReference>
<keyword evidence="8" id="KW-1185">Reference proteome</keyword>
<feature type="transmembrane region" description="Helical" evidence="6">
    <location>
        <begin position="208"/>
        <end position="229"/>
    </location>
</feature>
<feature type="transmembrane region" description="Helical" evidence="6">
    <location>
        <begin position="72"/>
        <end position="94"/>
    </location>
</feature>
<gene>
    <name evidence="7" type="ORF">OFUS_LOCUS7390</name>
</gene>
<dbReference type="GO" id="GO:0004930">
    <property type="term" value="F:G protein-coupled receptor activity"/>
    <property type="evidence" value="ECO:0007669"/>
    <property type="project" value="InterPro"/>
</dbReference>
<comment type="subcellular location">
    <subcellularLocation>
        <location evidence="1">Membrane</location>
    </subcellularLocation>
</comment>
<dbReference type="GO" id="GO:0016020">
    <property type="term" value="C:membrane"/>
    <property type="evidence" value="ECO:0007669"/>
    <property type="project" value="UniProtKB-SubCell"/>
</dbReference>
<feature type="transmembrane region" description="Helical" evidence="6">
    <location>
        <begin position="114"/>
        <end position="133"/>
    </location>
</feature>
<comment type="caution">
    <text evidence="7">The sequence shown here is derived from an EMBL/GenBank/DDBJ whole genome shotgun (WGS) entry which is preliminary data.</text>
</comment>
<dbReference type="InterPro" id="IPR017452">
    <property type="entry name" value="GPCR_Rhodpsn_7TM"/>
</dbReference>
<feature type="transmembrane region" description="Helical" evidence="6">
    <location>
        <begin position="249"/>
        <end position="269"/>
    </location>
</feature>
<dbReference type="Proteomes" id="UP000749559">
    <property type="component" value="Unassembled WGS sequence"/>
</dbReference>
<evidence type="ECO:0000256" key="3">
    <source>
        <dbReference type="ARBA" id="ARBA00022989"/>
    </source>
</evidence>
<evidence type="ECO:0000313" key="8">
    <source>
        <dbReference type="Proteomes" id="UP000749559"/>
    </source>
</evidence>
<sequence>MTTTNDTSLVTQESSVTNRMSSTMTEIVTKATIAKELWTYCAPLIIIVGTIGNILSLLVLTRKNMRKSTSSIYLSVLAVVDTTVLYTGLLRHWIRHISDIDIRSITLGGCKFHIFLVYFFLDLSAWILVAVTFERLVAVYIPYKARVYCTSFTTFITVCAISFVLFFINLHFFWTYGDIKINDRGEVFVACIIAGEKYKHFARYTWPWLDTCIASFIPFIIMFTSNVLIIIKVRKLTSTNESKMTSMTAMLLTVNFVFIICTSPIVLYLNFYETWYPGSDELTIAKRKLHFAICNLLMYTNNSINFLLYCLSGPAFRRELRKLLRRKGNQVGPHSNIQNHTDAGTAAAQ</sequence>
<name>A0A8J1UB84_OWEFU</name>